<proteinExistence type="predicted"/>
<dbReference type="Proteomes" id="UP000789366">
    <property type="component" value="Unassembled WGS sequence"/>
</dbReference>
<sequence>RPLIWKQFNEIRHDRRNSMLYNVKILALEAGNTEMLHDDLKASVDHTALKIELRIC</sequence>
<comment type="caution">
    <text evidence="1">The sequence shown here is derived from an EMBL/GenBank/DDBJ whole genome shotgun (WGS) entry which is preliminary data.</text>
</comment>
<reference evidence="1" key="1">
    <citation type="submission" date="2021-06" db="EMBL/GenBank/DDBJ databases">
        <authorList>
            <person name="Kallberg Y."/>
            <person name="Tangrot J."/>
            <person name="Rosling A."/>
        </authorList>
    </citation>
    <scope>NUCLEOTIDE SEQUENCE</scope>
    <source>
        <strain evidence="1">28 12/20/2015</strain>
    </source>
</reference>
<feature type="non-terminal residue" evidence="1">
    <location>
        <position position="1"/>
    </location>
</feature>
<keyword evidence="2" id="KW-1185">Reference proteome</keyword>
<organism evidence="1 2">
    <name type="scientific">Cetraspora pellucida</name>
    <dbReference type="NCBI Taxonomy" id="1433469"/>
    <lineage>
        <taxon>Eukaryota</taxon>
        <taxon>Fungi</taxon>
        <taxon>Fungi incertae sedis</taxon>
        <taxon>Mucoromycota</taxon>
        <taxon>Glomeromycotina</taxon>
        <taxon>Glomeromycetes</taxon>
        <taxon>Diversisporales</taxon>
        <taxon>Gigasporaceae</taxon>
        <taxon>Cetraspora</taxon>
    </lineage>
</organism>
<evidence type="ECO:0000313" key="1">
    <source>
        <dbReference type="EMBL" id="CAG8583775.1"/>
    </source>
</evidence>
<evidence type="ECO:0000313" key="2">
    <source>
        <dbReference type="Proteomes" id="UP000789366"/>
    </source>
</evidence>
<name>A0ACA9MEF6_9GLOM</name>
<dbReference type="EMBL" id="CAJVPW010007665">
    <property type="protein sequence ID" value="CAG8583775.1"/>
    <property type="molecule type" value="Genomic_DNA"/>
</dbReference>
<protein>
    <submittedName>
        <fullName evidence="1">1402_t:CDS:1</fullName>
    </submittedName>
</protein>
<accession>A0ACA9MEF6</accession>
<gene>
    <name evidence="1" type="ORF">SPELUC_LOCUS6473</name>
</gene>